<dbReference type="VEuPathDB" id="FungiDB:H310_11223"/>
<proteinExistence type="predicted"/>
<dbReference type="AlphaFoldDB" id="A0A024TNY1"/>
<accession>A0A024TNY1</accession>
<organism evidence="1">
    <name type="scientific">Aphanomyces invadans</name>
    <dbReference type="NCBI Taxonomy" id="157072"/>
    <lineage>
        <taxon>Eukaryota</taxon>
        <taxon>Sar</taxon>
        <taxon>Stramenopiles</taxon>
        <taxon>Oomycota</taxon>
        <taxon>Saprolegniomycetes</taxon>
        <taxon>Saprolegniales</taxon>
        <taxon>Verrucalvaceae</taxon>
        <taxon>Aphanomyces</taxon>
    </lineage>
</organism>
<name>A0A024TNY1_9STRA</name>
<protein>
    <recommendedName>
        <fullName evidence="2">DDE Tnp4 domain-containing protein</fullName>
    </recommendedName>
</protein>
<dbReference type="RefSeq" id="XP_008876027.1">
    <property type="nucleotide sequence ID" value="XM_008877805.1"/>
</dbReference>
<reference evidence="1" key="1">
    <citation type="submission" date="2013-12" db="EMBL/GenBank/DDBJ databases">
        <title>The Genome Sequence of Aphanomyces invadans NJM9701.</title>
        <authorList>
            <consortium name="The Broad Institute Genomics Platform"/>
            <person name="Russ C."/>
            <person name="Tyler B."/>
            <person name="van West P."/>
            <person name="Dieguez-Uribeondo J."/>
            <person name="Young S.K."/>
            <person name="Zeng Q."/>
            <person name="Gargeya S."/>
            <person name="Fitzgerald M."/>
            <person name="Abouelleil A."/>
            <person name="Alvarado L."/>
            <person name="Chapman S.B."/>
            <person name="Gainer-Dewar J."/>
            <person name="Goldberg J."/>
            <person name="Griggs A."/>
            <person name="Gujja S."/>
            <person name="Hansen M."/>
            <person name="Howarth C."/>
            <person name="Imamovic A."/>
            <person name="Ireland A."/>
            <person name="Larimer J."/>
            <person name="McCowan C."/>
            <person name="Murphy C."/>
            <person name="Pearson M."/>
            <person name="Poon T.W."/>
            <person name="Priest M."/>
            <person name="Roberts A."/>
            <person name="Saif S."/>
            <person name="Shea T."/>
            <person name="Sykes S."/>
            <person name="Wortman J."/>
            <person name="Nusbaum C."/>
            <person name="Birren B."/>
        </authorList>
    </citation>
    <scope>NUCLEOTIDE SEQUENCE [LARGE SCALE GENOMIC DNA]</scope>
    <source>
        <strain evidence="1">NJM9701</strain>
    </source>
</reference>
<sequence>MSKVRQCVEWNFGLLKTLWASTTFKMQQKVMLQNVVRTSI</sequence>
<dbReference type="GeneID" id="20088273"/>
<evidence type="ECO:0008006" key="2">
    <source>
        <dbReference type="Google" id="ProtNLM"/>
    </source>
</evidence>
<dbReference type="EMBL" id="KI913981">
    <property type="protein sequence ID" value="ETV95326.1"/>
    <property type="molecule type" value="Genomic_DNA"/>
</dbReference>
<evidence type="ECO:0000313" key="1">
    <source>
        <dbReference type="EMBL" id="ETV95326.1"/>
    </source>
</evidence>
<gene>
    <name evidence="1" type="ORF">H310_11223</name>
</gene>